<feature type="chain" id="PRO_5004287526" description="Secreted protein" evidence="2">
    <location>
        <begin position="29"/>
        <end position="120"/>
    </location>
</feature>
<proteinExistence type="predicted"/>
<reference evidence="3 4" key="1">
    <citation type="journal article" date="2002" name="J. Bacteriol.">
        <title>Whole-genome comparison of Mycobacterium tuberculosis clinical and laboratory strains.</title>
        <authorList>
            <person name="Fleischmann R.D."/>
            <person name="Alland D."/>
            <person name="Eisen J.A."/>
            <person name="Carpenter L."/>
            <person name="White O."/>
            <person name="Peterson J."/>
            <person name="DeBoy R."/>
            <person name="Dodson R."/>
            <person name="Gwinn M."/>
            <person name="Haft D."/>
            <person name="Hickey E."/>
            <person name="Kolonay J.F."/>
            <person name="Nelson W.C."/>
            <person name="Umayam L.A."/>
            <person name="Ermolaeva M."/>
            <person name="Salzberg S.L."/>
            <person name="Delcher A."/>
            <person name="Utterback T."/>
            <person name="Weidman J."/>
            <person name="Khouri H."/>
            <person name="Gill J."/>
            <person name="Mikula A."/>
            <person name="Bishai W."/>
            <person name="Jacobs Jr W.R.Jr."/>
            <person name="Venter J.C."/>
            <person name="Fraser C.M."/>
        </authorList>
    </citation>
    <scope>NUCLEOTIDE SEQUENCE [LARGE SCALE GENOMIC DNA]</scope>
    <source>
        <strain evidence="4">CDC 1551 / Oshkosh</strain>
    </source>
</reference>
<evidence type="ECO:0008006" key="5">
    <source>
        <dbReference type="Google" id="ProtNLM"/>
    </source>
</evidence>
<feature type="compositionally biased region" description="Low complexity" evidence="1">
    <location>
        <begin position="31"/>
        <end position="40"/>
    </location>
</feature>
<sequence length="120" mass="12261">MAPPRWLALRGRATLGSFSAWLGVTAKAAEAAAPSSSFPSLRKPHRAGDSADRSAGDFDGTAHDAVVSVLAGDAASTGGLTIASGQHGHCRSAAMARRSPNASTKARRTHGPAAKRFRAI</sequence>
<feature type="compositionally biased region" description="Basic residues" evidence="1">
    <location>
        <begin position="105"/>
        <end position="120"/>
    </location>
</feature>
<dbReference type="HOGENOM" id="CLU_2047069_0_0_11"/>
<dbReference type="EMBL" id="AE000516">
    <property type="protein sequence ID" value="AAK46867.1"/>
    <property type="molecule type" value="Genomic_DNA"/>
</dbReference>
<evidence type="ECO:0000256" key="1">
    <source>
        <dbReference type="SAM" id="MobiDB-lite"/>
    </source>
</evidence>
<dbReference type="KEGG" id="mtc:MT2563.1"/>
<feature type="region of interest" description="Disordered" evidence="1">
    <location>
        <begin position="96"/>
        <end position="120"/>
    </location>
</feature>
<keyword evidence="2" id="KW-0732">Signal</keyword>
<dbReference type="Proteomes" id="UP000001020">
    <property type="component" value="Chromosome"/>
</dbReference>
<feature type="region of interest" description="Disordered" evidence="1">
    <location>
        <begin position="31"/>
        <end position="58"/>
    </location>
</feature>
<name>Q7D722_MYCTO</name>
<accession>Q7D722</accession>
<feature type="compositionally biased region" description="Basic and acidic residues" evidence="1">
    <location>
        <begin position="46"/>
        <end position="58"/>
    </location>
</feature>
<evidence type="ECO:0000313" key="4">
    <source>
        <dbReference type="Proteomes" id="UP000001020"/>
    </source>
</evidence>
<protein>
    <recommendedName>
        <fullName evidence="5">Secreted protein</fullName>
    </recommendedName>
</protein>
<organism evidence="3 4">
    <name type="scientific">Mycobacterium tuberculosis (strain CDC 1551 / Oshkosh)</name>
    <dbReference type="NCBI Taxonomy" id="83331"/>
    <lineage>
        <taxon>Bacteria</taxon>
        <taxon>Bacillati</taxon>
        <taxon>Actinomycetota</taxon>
        <taxon>Actinomycetes</taxon>
        <taxon>Mycobacteriales</taxon>
        <taxon>Mycobacteriaceae</taxon>
        <taxon>Mycobacterium</taxon>
        <taxon>Mycobacterium tuberculosis complex</taxon>
    </lineage>
</organism>
<feature type="signal peptide" evidence="2">
    <location>
        <begin position="1"/>
        <end position="28"/>
    </location>
</feature>
<evidence type="ECO:0000256" key="2">
    <source>
        <dbReference type="SAM" id="SignalP"/>
    </source>
</evidence>
<keyword evidence="4" id="KW-1185">Reference proteome</keyword>
<gene>
    <name evidence="3" type="ordered locus">MT2563.1</name>
</gene>
<evidence type="ECO:0000313" key="3">
    <source>
        <dbReference type="EMBL" id="AAK46867.1"/>
    </source>
</evidence>
<dbReference type="AlphaFoldDB" id="Q7D722"/>